<dbReference type="PANTHER" id="PTHR11200:SF261">
    <property type="entry name" value="TYPE I INOSITOL POLYPHOSPHATE 5-PHOSPHATASE 12"/>
    <property type="match status" value="1"/>
</dbReference>
<reference evidence="3 4" key="1">
    <citation type="submission" date="2020-02" db="EMBL/GenBank/DDBJ databases">
        <authorList>
            <person name="Ma Q."/>
            <person name="Huang Y."/>
            <person name="Song X."/>
            <person name="Pei D."/>
        </authorList>
    </citation>
    <scope>NUCLEOTIDE SEQUENCE [LARGE SCALE GENOMIC DNA]</scope>
    <source>
        <strain evidence="3">Sxm20200214</strain>
        <tissue evidence="3">Leaf</tissue>
    </source>
</reference>
<dbReference type="Pfam" id="PF23754">
    <property type="entry name" value="Beta-prop_IP5PC_F"/>
    <property type="match status" value="1"/>
</dbReference>
<feature type="region of interest" description="Disordered" evidence="1">
    <location>
        <begin position="90"/>
        <end position="117"/>
    </location>
</feature>
<protein>
    <recommendedName>
        <fullName evidence="2">IP5PC-F beta-propeller domain-containing protein</fullName>
    </recommendedName>
</protein>
<dbReference type="OrthoDB" id="1742087at2759"/>
<evidence type="ECO:0000313" key="4">
    <source>
        <dbReference type="Proteomes" id="UP000886595"/>
    </source>
</evidence>
<proteinExistence type="predicted"/>
<evidence type="ECO:0000259" key="2">
    <source>
        <dbReference type="Pfam" id="PF23754"/>
    </source>
</evidence>
<feature type="domain" description="IP5PC-F beta-propeller" evidence="2">
    <location>
        <begin position="1"/>
        <end position="122"/>
    </location>
</feature>
<dbReference type="GO" id="GO:0046856">
    <property type="term" value="P:phosphatidylinositol dephosphorylation"/>
    <property type="evidence" value="ECO:0007669"/>
    <property type="project" value="InterPro"/>
</dbReference>
<organism evidence="3 4">
    <name type="scientific">Brassica carinata</name>
    <name type="common">Ethiopian mustard</name>
    <name type="synonym">Abyssinian cabbage</name>
    <dbReference type="NCBI Taxonomy" id="52824"/>
    <lineage>
        <taxon>Eukaryota</taxon>
        <taxon>Viridiplantae</taxon>
        <taxon>Streptophyta</taxon>
        <taxon>Embryophyta</taxon>
        <taxon>Tracheophyta</taxon>
        <taxon>Spermatophyta</taxon>
        <taxon>Magnoliopsida</taxon>
        <taxon>eudicotyledons</taxon>
        <taxon>Gunneridae</taxon>
        <taxon>Pentapetalae</taxon>
        <taxon>rosids</taxon>
        <taxon>malvids</taxon>
        <taxon>Brassicales</taxon>
        <taxon>Brassicaceae</taxon>
        <taxon>Brassiceae</taxon>
        <taxon>Brassica</taxon>
    </lineage>
</organism>
<evidence type="ECO:0000256" key="1">
    <source>
        <dbReference type="SAM" id="MobiDB-lite"/>
    </source>
</evidence>
<dbReference type="Proteomes" id="UP000886595">
    <property type="component" value="Unassembled WGS sequence"/>
</dbReference>
<dbReference type="InterPro" id="IPR046985">
    <property type="entry name" value="IP5"/>
</dbReference>
<sequence>MIKIWTWETMEKSLSIRLEEKHMAALLVEKSGIDLKAQVTVNGNCSISSSEVKSLLADNVRSKVWAAQLHTFSLWDGRTKELLKVFNTEGQTENRVEMPSEKDQPPEDETKVKIASTSKRTSRMGSCNAHGMLSWSCGCC</sequence>
<dbReference type="GO" id="GO:0004439">
    <property type="term" value="F:phosphatidylinositol-4,5-bisphosphate 5-phosphatase activity"/>
    <property type="evidence" value="ECO:0007669"/>
    <property type="project" value="TreeGrafter"/>
</dbReference>
<dbReference type="InterPro" id="IPR056454">
    <property type="entry name" value="Beta-prop_IP5PC_F"/>
</dbReference>
<feature type="compositionally biased region" description="Basic and acidic residues" evidence="1">
    <location>
        <begin position="92"/>
        <end position="112"/>
    </location>
</feature>
<dbReference type="EMBL" id="JAAMPC010000001">
    <property type="protein sequence ID" value="KAG2331129.1"/>
    <property type="molecule type" value="Genomic_DNA"/>
</dbReference>
<accession>A0A8X7WJY4</accession>
<comment type="caution">
    <text evidence="3">The sequence shown here is derived from an EMBL/GenBank/DDBJ whole genome shotgun (WGS) entry which is preliminary data.</text>
</comment>
<dbReference type="PANTHER" id="PTHR11200">
    <property type="entry name" value="INOSITOL 5-PHOSPHATASE"/>
    <property type="match status" value="1"/>
</dbReference>
<evidence type="ECO:0000313" key="3">
    <source>
        <dbReference type="EMBL" id="KAG2331129.1"/>
    </source>
</evidence>
<gene>
    <name evidence="3" type="ORF">Bca52824_002309</name>
</gene>
<dbReference type="AlphaFoldDB" id="A0A8X7WJY4"/>
<keyword evidence="4" id="KW-1185">Reference proteome</keyword>
<name>A0A8X7WJY4_BRACI</name>